<accession>A0ABX8HIK2</accession>
<dbReference type="EMBL" id="CP076607">
    <property type="protein sequence ID" value="QWU18211.1"/>
    <property type="molecule type" value="Genomic_DNA"/>
</dbReference>
<gene>
    <name evidence="1" type="ORF">KP014_07300</name>
</gene>
<keyword evidence="2" id="KW-1185">Reference proteome</keyword>
<organism evidence="1 2">
    <name type="scientific">Paenibacillus sophorae</name>
    <dbReference type="NCBI Taxonomy" id="1333845"/>
    <lineage>
        <taxon>Bacteria</taxon>
        <taxon>Bacillati</taxon>
        <taxon>Bacillota</taxon>
        <taxon>Bacilli</taxon>
        <taxon>Bacillales</taxon>
        <taxon>Paenibacillaceae</taxon>
        <taxon>Paenibacillus</taxon>
    </lineage>
</organism>
<protein>
    <submittedName>
        <fullName evidence="1">DUF4368 domain-containing protein</fullName>
    </submittedName>
</protein>
<reference evidence="1 2" key="1">
    <citation type="submission" date="2021-06" db="EMBL/GenBank/DDBJ databases">
        <title>Whole genome sequence of Paenibacillus sophorae DSM23020 for comparative genomics.</title>
        <authorList>
            <person name="Kim M.-J."/>
            <person name="Lee G."/>
            <person name="Shin J.-H."/>
        </authorList>
    </citation>
    <scope>NUCLEOTIDE SEQUENCE [LARGE SCALE GENOMIC DNA]</scope>
    <source>
        <strain evidence="1 2">DSM 23020</strain>
    </source>
</reference>
<sequence>MSCPLQGAYLTSIEYTISETEYKEATESGNAELYSLQDQLKGFQSLQDNNSTGESIVRLKKELKQFMKLDEMTPEMVHRFVDKIEVQADGSVNIHYKFTTTALLTA</sequence>
<dbReference type="Proteomes" id="UP000683429">
    <property type="component" value="Chromosome"/>
</dbReference>
<dbReference type="RefSeq" id="WP_090834392.1">
    <property type="nucleotide sequence ID" value="NZ_FODH01000010.1"/>
</dbReference>
<proteinExistence type="predicted"/>
<evidence type="ECO:0000313" key="1">
    <source>
        <dbReference type="EMBL" id="QWU18211.1"/>
    </source>
</evidence>
<evidence type="ECO:0000313" key="2">
    <source>
        <dbReference type="Proteomes" id="UP000683429"/>
    </source>
</evidence>
<name>A0ABX8HIK2_9BACL</name>